<dbReference type="CDD" id="cd13733">
    <property type="entry name" value="SPRY_PRY_C-I_1"/>
    <property type="match status" value="1"/>
</dbReference>
<dbReference type="InterPro" id="IPR001870">
    <property type="entry name" value="B30.2/SPRY"/>
</dbReference>
<dbReference type="InterPro" id="IPR035983">
    <property type="entry name" value="Hect_E3_ubiquitin_ligase"/>
</dbReference>
<gene>
    <name evidence="3" type="ORF">ROHU_029851</name>
</gene>
<dbReference type="InterPro" id="IPR003879">
    <property type="entry name" value="Butyrophylin_SPRY"/>
</dbReference>
<keyword evidence="3" id="KW-0436">Ligase</keyword>
<proteinExistence type="predicted"/>
<comment type="caution">
    <text evidence="3">The sequence shown here is derived from an EMBL/GenBank/DDBJ whole genome shotgun (WGS) entry which is preliminary data.</text>
</comment>
<evidence type="ECO:0000256" key="1">
    <source>
        <dbReference type="SAM" id="MobiDB-lite"/>
    </source>
</evidence>
<dbReference type="GO" id="GO:0016874">
    <property type="term" value="F:ligase activity"/>
    <property type="evidence" value="ECO:0007669"/>
    <property type="project" value="UniProtKB-KW"/>
</dbReference>
<dbReference type="Gene3D" id="2.60.120.920">
    <property type="match status" value="4"/>
</dbReference>
<keyword evidence="4" id="KW-1185">Reference proteome</keyword>
<dbReference type="PANTHER" id="PTHR24103">
    <property type="entry name" value="E3 UBIQUITIN-PROTEIN LIGASE TRIM"/>
    <property type="match status" value="1"/>
</dbReference>
<dbReference type="PRINTS" id="PR01407">
    <property type="entry name" value="BUTYPHLNCDUF"/>
</dbReference>
<dbReference type="InterPro" id="IPR013320">
    <property type="entry name" value="ConA-like_dom_sf"/>
</dbReference>
<evidence type="ECO:0000313" key="4">
    <source>
        <dbReference type="Proteomes" id="UP000290572"/>
    </source>
</evidence>
<dbReference type="EMBL" id="QBIY01013101">
    <property type="protein sequence ID" value="RXN11982.1"/>
    <property type="molecule type" value="Genomic_DNA"/>
</dbReference>
<feature type="region of interest" description="Disordered" evidence="1">
    <location>
        <begin position="1097"/>
        <end position="1129"/>
    </location>
</feature>
<dbReference type="SMART" id="SM00449">
    <property type="entry name" value="SPRY"/>
    <property type="match status" value="3"/>
</dbReference>
<dbReference type="Proteomes" id="UP000290572">
    <property type="component" value="Unassembled WGS sequence"/>
</dbReference>
<dbReference type="SUPFAM" id="SSF49899">
    <property type="entry name" value="Concanavalin A-like lectins/glucanases"/>
    <property type="match status" value="4"/>
</dbReference>
<feature type="domain" description="B30.2/SPRY" evidence="2">
    <location>
        <begin position="1"/>
        <end position="164"/>
    </location>
</feature>
<dbReference type="Gene3D" id="3.90.1750.10">
    <property type="entry name" value="Hect, E3 ligase catalytic domains"/>
    <property type="match status" value="1"/>
</dbReference>
<evidence type="ECO:0000313" key="3">
    <source>
        <dbReference type="EMBL" id="RXN11982.1"/>
    </source>
</evidence>
<dbReference type="InterPro" id="IPR043136">
    <property type="entry name" value="B30.2/SPRY_sf"/>
</dbReference>
<feature type="domain" description="B30.2/SPRY" evidence="2">
    <location>
        <begin position="916"/>
        <end position="1114"/>
    </location>
</feature>
<evidence type="ECO:0000259" key="2">
    <source>
        <dbReference type="PROSITE" id="PS50188"/>
    </source>
</evidence>
<sequence length="1191" mass="136039">MIQDRIKKIEEIQHSVEMRKQGFSYGKFYYEVQVKGKTEWDLGVASESINRKEMTTLTPVNGFWTLILRNDNEYDACENPSVSFSLKVKPEKVGVFVDYEEGLVSFYDVGSSSHIYSFTVESAGLDTDRCADEPKQNGEYSREPALSRGEKGLKWAQKFAGDEAVGEGVKRHVLSMVMQKLKTGFAFNLGSAITALFEGEKNHRVPSASAVLRDSNLFRIAGRMIGHSFLHGGPCLSGLSLPVVVLLTGGNADSAASALTLRDCPDLDHRETISLLRKTQLTGEEMTRVTELCLFWDIPVPSLRNRDWLFQQLLSHAVLGRVKCQIKDLRKGIKDTGIWPLLSQRPDSHRIIFPRESVRDITSQNHLVHTQTDMQQMIQNGMKKIQAIQHSEEKRKMYSSLYSLSYTKNWTEIRTDSDVDVFTLKRALTLLKEQLNEKLSQTGLKWAQEFAGGGEQQHELSIIPTDSDGYSTRLLKLESNNGKIMLFVVPLQEQLSTEPLPFDSVEFAKMPQSNCMKCGRKIPLSLLPLHIKECEEPETESATDVTLLDYEDENVNESTDWPSSLHTVLEPPSELRKTQLTEEEMTRVTELCLFWDLPVPSLRNRDWLFQQLLSHAVLGRVKCQIKDLRKGIKDTGIWPLLSQRPDSHRIVFPRESVRDIVSQSQLVQIQTDVQQMIQDRMKKIQEIQHSVELRKNQLVQTQTDVQQMIQNRIKKIKEIQHSVDMKKMFSSLCSRPHTKIWTEISINSDVNVYTMHRALTHLKKAHETLNKKLSQTEAVEVVGVFVDYEEGLVSFYDVGSSSHIYTFTGQTFTDKLYPFFFPVQQFDMFIGVCSIFCSPALQSEPRDAVETHSSDFVLTSSQTVHISNWMNIGLFILLVAIQFILPKQYTDSTEPQSCSDDSRITKNQLVQTQTDVQQMIQNRIEKIEELQHSGELKKTQTDVQQMIQNRMKKIQEIQHSVEKRKTFSSLYSRPHKNWTEISIDSDVNVLPMNRALTLVKKTHETLSKKLSQTALKFVQKFADGYWTVIVKNENHYIVFDNPIVLFPQRGKPKIVGVFVDYEEGLVSFYDVGHRSHIYSFTGQTFTDKLYPYFSPGLNEEESSGSDTDRGAADNPEQNEEDSGDPALSRDEKERLKTVGVFVDYEEGLVSFYDVGSRSHIYSFTGQTFTNKLYPYFFPETPTMKSGLSNGS</sequence>
<reference evidence="3 4" key="1">
    <citation type="submission" date="2018-03" db="EMBL/GenBank/DDBJ databases">
        <title>Draft genome sequence of Rohu Carp (Labeo rohita).</title>
        <authorList>
            <person name="Das P."/>
            <person name="Kushwaha B."/>
            <person name="Joshi C.G."/>
            <person name="Kumar D."/>
            <person name="Nagpure N.S."/>
            <person name="Sahoo L."/>
            <person name="Das S.P."/>
            <person name="Bit A."/>
            <person name="Patnaik S."/>
            <person name="Meher P.K."/>
            <person name="Jayasankar P."/>
            <person name="Koringa P.G."/>
            <person name="Patel N.V."/>
            <person name="Hinsu A.T."/>
            <person name="Kumar R."/>
            <person name="Pandey M."/>
            <person name="Agarwal S."/>
            <person name="Srivastava S."/>
            <person name="Singh M."/>
            <person name="Iquebal M.A."/>
            <person name="Jaiswal S."/>
            <person name="Angadi U.B."/>
            <person name="Kumar N."/>
            <person name="Raza M."/>
            <person name="Shah T.M."/>
            <person name="Rai A."/>
            <person name="Jena J.K."/>
        </authorList>
    </citation>
    <scope>NUCLEOTIDE SEQUENCE [LARGE SCALE GENOMIC DNA]</scope>
    <source>
        <strain evidence="3">DASCIFA01</strain>
        <tissue evidence="3">Testis</tissue>
    </source>
</reference>
<dbReference type="AlphaFoldDB" id="A0A498LWY7"/>
<organism evidence="3 4">
    <name type="scientific">Labeo rohita</name>
    <name type="common">Indian major carp</name>
    <name type="synonym">Cyprinus rohita</name>
    <dbReference type="NCBI Taxonomy" id="84645"/>
    <lineage>
        <taxon>Eukaryota</taxon>
        <taxon>Metazoa</taxon>
        <taxon>Chordata</taxon>
        <taxon>Craniata</taxon>
        <taxon>Vertebrata</taxon>
        <taxon>Euteleostomi</taxon>
        <taxon>Actinopterygii</taxon>
        <taxon>Neopterygii</taxon>
        <taxon>Teleostei</taxon>
        <taxon>Ostariophysi</taxon>
        <taxon>Cypriniformes</taxon>
        <taxon>Cyprinidae</taxon>
        <taxon>Labeoninae</taxon>
        <taxon>Labeonini</taxon>
        <taxon>Labeo</taxon>
    </lineage>
</organism>
<protein>
    <submittedName>
        <fullName evidence="3">G2 M phase-specific E3 ubiquitin-ligase-like protein</fullName>
    </submittedName>
</protein>
<dbReference type="InterPro" id="IPR003877">
    <property type="entry name" value="SPRY_dom"/>
</dbReference>
<dbReference type="GO" id="GO:0004842">
    <property type="term" value="F:ubiquitin-protein transferase activity"/>
    <property type="evidence" value="ECO:0007669"/>
    <property type="project" value="InterPro"/>
</dbReference>
<dbReference type="Pfam" id="PF00622">
    <property type="entry name" value="SPRY"/>
    <property type="match status" value="4"/>
</dbReference>
<dbReference type="PROSITE" id="PS50188">
    <property type="entry name" value="B302_SPRY"/>
    <property type="match status" value="2"/>
</dbReference>
<dbReference type="InterPro" id="IPR050143">
    <property type="entry name" value="TRIM/RBCC"/>
</dbReference>
<dbReference type="STRING" id="84645.A0A498LWY7"/>
<accession>A0A498LWY7</accession>
<dbReference type="SUPFAM" id="SSF56204">
    <property type="entry name" value="Hect, E3 ligase catalytic domain"/>
    <property type="match status" value="1"/>
</dbReference>
<name>A0A498LWY7_LABRO</name>